<dbReference type="SUPFAM" id="SSF51182">
    <property type="entry name" value="RmlC-like cupins"/>
    <property type="match status" value="1"/>
</dbReference>
<dbReference type="InterPro" id="IPR013096">
    <property type="entry name" value="Cupin_2"/>
</dbReference>
<evidence type="ECO:0000313" key="5">
    <source>
        <dbReference type="Proteomes" id="UP000270697"/>
    </source>
</evidence>
<dbReference type="EMBL" id="RBXX01000002">
    <property type="protein sequence ID" value="RKT87251.1"/>
    <property type="molecule type" value="Genomic_DNA"/>
</dbReference>
<dbReference type="AlphaFoldDB" id="A0A1I4VRR7"/>
<organism evidence="3 4">
    <name type="scientific">Saccharopolyspora antimicrobica</name>
    <dbReference type="NCBI Taxonomy" id="455193"/>
    <lineage>
        <taxon>Bacteria</taxon>
        <taxon>Bacillati</taxon>
        <taxon>Actinomycetota</taxon>
        <taxon>Actinomycetes</taxon>
        <taxon>Pseudonocardiales</taxon>
        <taxon>Pseudonocardiaceae</taxon>
        <taxon>Saccharopolyspora</taxon>
    </lineage>
</organism>
<evidence type="ECO:0000259" key="1">
    <source>
        <dbReference type="Pfam" id="PF07883"/>
    </source>
</evidence>
<dbReference type="Proteomes" id="UP000199398">
    <property type="component" value="Unassembled WGS sequence"/>
</dbReference>
<dbReference type="InterPro" id="IPR011051">
    <property type="entry name" value="RmlC_Cupin_sf"/>
</dbReference>
<dbReference type="PANTHER" id="PTHR36440">
    <property type="entry name" value="PUTATIVE (AFU_ORTHOLOGUE AFUA_8G07350)-RELATED"/>
    <property type="match status" value="1"/>
</dbReference>
<evidence type="ECO:0000313" key="4">
    <source>
        <dbReference type="Proteomes" id="UP000199398"/>
    </source>
</evidence>
<dbReference type="EMBL" id="FOUP01000002">
    <property type="protein sequence ID" value="SFN03676.1"/>
    <property type="molecule type" value="Genomic_DNA"/>
</dbReference>
<dbReference type="RefSeq" id="WP_093148861.1">
    <property type="nucleotide sequence ID" value="NZ_FOUP01000002.1"/>
</dbReference>
<reference evidence="2 5" key="2">
    <citation type="submission" date="2018-10" db="EMBL/GenBank/DDBJ databases">
        <title>Sequencing the genomes of 1000 actinobacteria strains.</title>
        <authorList>
            <person name="Klenk H.-P."/>
        </authorList>
    </citation>
    <scope>NUCLEOTIDE SEQUENCE [LARGE SCALE GENOMIC DNA]</scope>
    <source>
        <strain evidence="2 5">DSM 45119</strain>
    </source>
</reference>
<proteinExistence type="predicted"/>
<dbReference type="PANTHER" id="PTHR36440:SF1">
    <property type="entry name" value="PUTATIVE (AFU_ORTHOLOGUE AFUA_8G07350)-RELATED"/>
    <property type="match status" value="1"/>
</dbReference>
<evidence type="ECO:0000313" key="2">
    <source>
        <dbReference type="EMBL" id="RKT87251.1"/>
    </source>
</evidence>
<reference evidence="3 4" key="1">
    <citation type="submission" date="2016-10" db="EMBL/GenBank/DDBJ databases">
        <authorList>
            <person name="de Groot N.N."/>
        </authorList>
    </citation>
    <scope>NUCLEOTIDE SEQUENCE [LARGE SCALE GENOMIC DNA]</scope>
    <source>
        <strain evidence="3 4">CPCC 201259</strain>
    </source>
</reference>
<dbReference type="OrthoDB" id="9791637at2"/>
<accession>A0A1I4VRR7</accession>
<keyword evidence="5" id="KW-1185">Reference proteome</keyword>
<dbReference type="Gene3D" id="2.60.120.10">
    <property type="entry name" value="Jelly Rolls"/>
    <property type="match status" value="1"/>
</dbReference>
<gene>
    <name evidence="2" type="ORF">ATL45_5651</name>
    <name evidence="3" type="ORF">SAMN05421805_102336</name>
</gene>
<protein>
    <submittedName>
        <fullName evidence="3">Cupin domain protein</fullName>
    </submittedName>
    <submittedName>
        <fullName evidence="2">Quercetin dioxygenase-like cupin family protein</fullName>
    </submittedName>
</protein>
<sequence length="164" mass="17454">MSQQHNVSPEQPAIVPAGEGETIWFDGNVYTVKISGKATNGALSVLESSILPGCGPPPHVHTESDEVFHVLSGQLEFQVGDARFTGKAGDYVFVPHGTPHCFKNVGVHVAHTIFAYTPAGFEEFFLASGQPAVPSTPVPQWGPDEFAKAVAIAPRFGWEGPSTK</sequence>
<name>A0A1I4VRR7_9PSEU</name>
<dbReference type="Proteomes" id="UP000270697">
    <property type="component" value="Unassembled WGS sequence"/>
</dbReference>
<feature type="domain" description="Cupin type-2" evidence="1">
    <location>
        <begin position="49"/>
        <end position="110"/>
    </location>
</feature>
<dbReference type="InterPro" id="IPR014710">
    <property type="entry name" value="RmlC-like_jellyroll"/>
</dbReference>
<dbReference type="InterPro" id="IPR053146">
    <property type="entry name" value="QDO-like"/>
</dbReference>
<dbReference type="STRING" id="455193.SAMN05421805_102336"/>
<evidence type="ECO:0000313" key="3">
    <source>
        <dbReference type="EMBL" id="SFN03676.1"/>
    </source>
</evidence>
<dbReference type="Pfam" id="PF07883">
    <property type="entry name" value="Cupin_2"/>
    <property type="match status" value="1"/>
</dbReference>